<organism evidence="11 12">
    <name type="scientific">Azospirillum oryzae</name>
    <dbReference type="NCBI Taxonomy" id="286727"/>
    <lineage>
        <taxon>Bacteria</taxon>
        <taxon>Pseudomonadati</taxon>
        <taxon>Pseudomonadota</taxon>
        <taxon>Alphaproteobacteria</taxon>
        <taxon>Rhodospirillales</taxon>
        <taxon>Azospirillaceae</taxon>
        <taxon>Azospirillum</taxon>
    </lineage>
</organism>
<dbReference type="PANTHER" id="PTHR30081">
    <property type="entry name" value="PROTEIN-EXPORT MEMBRANE PROTEIN SEC"/>
    <property type="match status" value="1"/>
</dbReference>
<dbReference type="SUPFAM" id="SSF82866">
    <property type="entry name" value="Multidrug efflux transporter AcrB transmembrane domain"/>
    <property type="match status" value="1"/>
</dbReference>
<comment type="caution">
    <text evidence="9">Lacks conserved residue(s) required for the propagation of feature annotation.</text>
</comment>
<feature type="transmembrane region" description="Helical" evidence="9">
    <location>
        <begin position="20"/>
        <end position="39"/>
    </location>
</feature>
<keyword evidence="2 9" id="KW-0813">Transport</keyword>
<dbReference type="STRING" id="286727.SAMN02982917_4497"/>
<feature type="transmembrane region" description="Helical" evidence="9">
    <location>
        <begin position="191"/>
        <end position="208"/>
    </location>
</feature>
<sequence>MFHLRLVPDNTKIPFMNGRIAGLVVSAVLSLASVFLFFYPGLNYGIDFRGGIVIEARTPQAADFASLRHTLTGLDMGQVALQEFGSPQDVLIRLERQPGDDAAQQVAADRVRNTLAEAVPGTQVRRVEAVGASVSGELFANGMLALGLAMLAMLIYIWFRFEWQFGFGAVVTLLLDITKIVGFYAITGLQFNLVAVAAILTIMGYSVNDKVVVYDRMRENLRIYKKMPLRELIDKSINETLNRTLGTSMSTLLSIIPLALFGGEALQDFGIVLIFGIFLATSSSIFIAAPILLFLGENRLRRGTPTDAPAGNSPATTP</sequence>
<keyword evidence="3 9" id="KW-1003">Cell membrane</keyword>
<evidence type="ECO:0000256" key="3">
    <source>
        <dbReference type="ARBA" id="ARBA00022475"/>
    </source>
</evidence>
<dbReference type="HAMAP" id="MF_01464_B">
    <property type="entry name" value="SecF_B"/>
    <property type="match status" value="1"/>
</dbReference>
<dbReference type="PANTHER" id="PTHR30081:SF8">
    <property type="entry name" value="PROTEIN TRANSLOCASE SUBUNIT SECF"/>
    <property type="match status" value="1"/>
</dbReference>
<dbReference type="GO" id="GO:0065002">
    <property type="term" value="P:intracellular protein transmembrane transport"/>
    <property type="evidence" value="ECO:0007669"/>
    <property type="project" value="UniProtKB-UniRule"/>
</dbReference>
<comment type="similarity">
    <text evidence="9">Belongs to the SecD/SecF family. SecF subfamily.</text>
</comment>
<dbReference type="GO" id="GO:0015450">
    <property type="term" value="F:protein-transporting ATPase activity"/>
    <property type="evidence" value="ECO:0007669"/>
    <property type="project" value="InterPro"/>
</dbReference>
<evidence type="ECO:0000256" key="7">
    <source>
        <dbReference type="ARBA" id="ARBA00023010"/>
    </source>
</evidence>
<dbReference type="Pfam" id="PF07549">
    <property type="entry name" value="Sec_GG"/>
    <property type="match status" value="1"/>
</dbReference>
<comment type="subcellular location">
    <subcellularLocation>
        <location evidence="1 9">Cell membrane</location>
        <topology evidence="1 9">Multi-pass membrane protein</topology>
    </subcellularLocation>
</comment>
<feature type="transmembrane region" description="Helical" evidence="9">
    <location>
        <begin position="245"/>
        <end position="263"/>
    </location>
</feature>
<evidence type="ECO:0000256" key="8">
    <source>
        <dbReference type="ARBA" id="ARBA00023136"/>
    </source>
</evidence>
<evidence type="ECO:0000256" key="5">
    <source>
        <dbReference type="ARBA" id="ARBA00022927"/>
    </source>
</evidence>
<keyword evidence="4 9" id="KW-0812">Transmembrane</keyword>
<dbReference type="NCBIfam" id="TIGR00966">
    <property type="entry name" value="transloc_SecF"/>
    <property type="match status" value="1"/>
</dbReference>
<feature type="domain" description="Protein export membrane protein SecD/SecF C-terminal" evidence="10">
    <location>
        <begin position="113"/>
        <end position="297"/>
    </location>
</feature>
<comment type="subunit">
    <text evidence="9">Forms a complex with SecD. Part of the essential Sec protein translocation apparatus which comprises SecA, SecYEG and auxiliary proteins SecDF-YajC and YidC.</text>
</comment>
<dbReference type="GO" id="GO:0005886">
    <property type="term" value="C:plasma membrane"/>
    <property type="evidence" value="ECO:0007669"/>
    <property type="project" value="UniProtKB-SubCell"/>
</dbReference>
<comment type="function">
    <text evidence="9">Part of the Sec protein translocase complex. Interacts with the SecYEG preprotein conducting channel. SecDF uses the proton motive force (PMF) to complete protein translocation after the ATP-dependent function of SecA.</text>
</comment>
<evidence type="ECO:0000259" key="10">
    <source>
        <dbReference type="Pfam" id="PF02355"/>
    </source>
</evidence>
<dbReference type="NCBIfam" id="TIGR00916">
    <property type="entry name" value="2A0604s01"/>
    <property type="match status" value="1"/>
</dbReference>
<dbReference type="InterPro" id="IPR048634">
    <property type="entry name" value="SecD_SecF_C"/>
</dbReference>
<keyword evidence="5 9" id="KW-0653">Protein transport</keyword>
<protein>
    <recommendedName>
        <fullName evidence="9">Protein-export membrane protein SecF</fullName>
    </recommendedName>
</protein>
<evidence type="ECO:0000313" key="12">
    <source>
        <dbReference type="Proteomes" id="UP000192936"/>
    </source>
</evidence>
<proteinExistence type="inferred from homology"/>
<dbReference type="GO" id="GO:0006605">
    <property type="term" value="P:protein targeting"/>
    <property type="evidence" value="ECO:0007669"/>
    <property type="project" value="UniProtKB-UniRule"/>
</dbReference>
<dbReference type="InterPro" id="IPR005665">
    <property type="entry name" value="SecF_bac"/>
</dbReference>
<evidence type="ECO:0000256" key="4">
    <source>
        <dbReference type="ARBA" id="ARBA00022692"/>
    </source>
</evidence>
<dbReference type="Gene3D" id="1.20.1640.10">
    <property type="entry name" value="Multidrug efflux transporter AcrB transmembrane domain"/>
    <property type="match status" value="1"/>
</dbReference>
<keyword evidence="8 9" id="KW-0472">Membrane</keyword>
<dbReference type="InterPro" id="IPR022646">
    <property type="entry name" value="SecD/SecF_CS"/>
</dbReference>
<dbReference type="AlphaFoldDB" id="A0A1X7GW34"/>
<gene>
    <name evidence="9" type="primary">secF</name>
    <name evidence="11" type="ORF">SAMN02982917_4497</name>
</gene>
<accession>A0A1X7GW34</accession>
<dbReference type="InterPro" id="IPR055344">
    <property type="entry name" value="SecD_SecF_C_bact"/>
</dbReference>
<keyword evidence="7 9" id="KW-0811">Translocation</keyword>
<dbReference type="EMBL" id="FXAK01000007">
    <property type="protein sequence ID" value="SMF75694.1"/>
    <property type="molecule type" value="Genomic_DNA"/>
</dbReference>
<evidence type="ECO:0000313" key="11">
    <source>
        <dbReference type="EMBL" id="SMF75694.1"/>
    </source>
</evidence>
<evidence type="ECO:0000256" key="6">
    <source>
        <dbReference type="ARBA" id="ARBA00022989"/>
    </source>
</evidence>
<feature type="transmembrane region" description="Helical" evidence="9">
    <location>
        <begin position="269"/>
        <end position="295"/>
    </location>
</feature>
<evidence type="ECO:0000256" key="2">
    <source>
        <dbReference type="ARBA" id="ARBA00022448"/>
    </source>
</evidence>
<keyword evidence="6 9" id="KW-1133">Transmembrane helix</keyword>
<dbReference type="Proteomes" id="UP000192936">
    <property type="component" value="Unassembled WGS sequence"/>
</dbReference>
<dbReference type="Pfam" id="PF02355">
    <property type="entry name" value="SecD_SecF_C"/>
    <property type="match status" value="1"/>
</dbReference>
<dbReference type="OrthoDB" id="9774769at2"/>
<dbReference type="GO" id="GO:0043952">
    <property type="term" value="P:protein transport by the Sec complex"/>
    <property type="evidence" value="ECO:0007669"/>
    <property type="project" value="UniProtKB-UniRule"/>
</dbReference>
<dbReference type="InterPro" id="IPR022813">
    <property type="entry name" value="SecD/SecF_arch_bac"/>
</dbReference>
<dbReference type="InterPro" id="IPR022645">
    <property type="entry name" value="SecD/SecF_bac"/>
</dbReference>
<reference evidence="11 12" key="1">
    <citation type="submission" date="2017-04" db="EMBL/GenBank/DDBJ databases">
        <authorList>
            <person name="Afonso C.L."/>
            <person name="Miller P.J."/>
            <person name="Scott M.A."/>
            <person name="Spackman E."/>
            <person name="Goraichik I."/>
            <person name="Dimitrov K.M."/>
            <person name="Suarez D.L."/>
            <person name="Swayne D.E."/>
        </authorList>
    </citation>
    <scope>NUCLEOTIDE SEQUENCE [LARGE SCALE GENOMIC DNA]</scope>
    <source>
        <strain evidence="11 12">A2P</strain>
    </source>
</reference>
<dbReference type="RefSeq" id="WP_085089392.1">
    <property type="nucleotide sequence ID" value="NZ_FXAK01000007.1"/>
</dbReference>
<name>A0A1X7GW34_9PROT</name>
<dbReference type="PRINTS" id="PR01755">
    <property type="entry name" value="SECFTRNLCASE"/>
</dbReference>
<feature type="transmembrane region" description="Helical" evidence="9">
    <location>
        <begin position="138"/>
        <end position="158"/>
    </location>
</feature>
<evidence type="ECO:0000256" key="1">
    <source>
        <dbReference type="ARBA" id="ARBA00004651"/>
    </source>
</evidence>
<evidence type="ECO:0000256" key="9">
    <source>
        <dbReference type="HAMAP-Rule" id="MF_01464"/>
    </source>
</evidence>